<comment type="caution">
    <text evidence="9">The sequence shown here is derived from an EMBL/GenBank/DDBJ whole genome shotgun (WGS) entry which is preliminary data.</text>
</comment>
<dbReference type="InterPro" id="IPR022781">
    <property type="entry name" value="Flagellar_biosynth_FliO"/>
</dbReference>
<evidence type="ECO:0000256" key="5">
    <source>
        <dbReference type="ARBA" id="ARBA00023143"/>
    </source>
</evidence>
<dbReference type="Pfam" id="PF04347">
    <property type="entry name" value="FliO"/>
    <property type="match status" value="1"/>
</dbReference>
<evidence type="ECO:0000313" key="10">
    <source>
        <dbReference type="Proteomes" id="UP001549691"/>
    </source>
</evidence>
<dbReference type="NCBIfam" id="TIGR03500">
    <property type="entry name" value="FliO_TIGR"/>
    <property type="match status" value="1"/>
</dbReference>
<dbReference type="RefSeq" id="WP_354600744.1">
    <property type="nucleotide sequence ID" value="NZ_JBEWZI010000008.1"/>
</dbReference>
<proteinExistence type="inferred from homology"/>
<comment type="subcellular location">
    <subcellularLocation>
        <location evidence="7">Cell membrane</location>
    </subcellularLocation>
    <subcellularLocation>
        <location evidence="7">Bacterial flagellum basal body</location>
    </subcellularLocation>
</comment>
<keyword evidence="1 7" id="KW-1003">Cell membrane</keyword>
<reference evidence="9 10" key="1">
    <citation type="submission" date="2024-07" db="EMBL/GenBank/DDBJ databases">
        <title>Uliginosibacterium flavum JJ3220;KACC:17644.</title>
        <authorList>
            <person name="Kim M.K."/>
        </authorList>
    </citation>
    <scope>NUCLEOTIDE SEQUENCE [LARGE SCALE GENOMIC DNA]</scope>
    <source>
        <strain evidence="9 10">KACC:17644</strain>
    </source>
</reference>
<evidence type="ECO:0000313" key="9">
    <source>
        <dbReference type="EMBL" id="MET7014282.1"/>
    </source>
</evidence>
<keyword evidence="9" id="KW-0969">Cilium</keyword>
<keyword evidence="5 7" id="KW-0975">Bacterial flagellum</keyword>
<evidence type="ECO:0000256" key="3">
    <source>
        <dbReference type="ARBA" id="ARBA00022989"/>
    </source>
</evidence>
<evidence type="ECO:0000256" key="6">
    <source>
        <dbReference type="ARBA" id="ARBA00037937"/>
    </source>
</evidence>
<feature type="signal peptide" evidence="8">
    <location>
        <begin position="1"/>
        <end position="17"/>
    </location>
</feature>
<feature type="transmembrane region" description="Helical" evidence="7">
    <location>
        <begin position="27"/>
        <end position="49"/>
    </location>
</feature>
<keyword evidence="4 7" id="KW-0472">Membrane</keyword>
<sequence length="136" mass="13986">MIARLLFLMLMSTPALAAEPLPSAGGSLVQMLLGLGATLALLFGGLYLLKRLQGARPGQPGALRVLSATAVGPREKVVLVAVGNQVLVLGVAPGRISALHTLDAADLPAAPVAAPLPGAGEFAARLKQMLERRHEK</sequence>
<protein>
    <recommendedName>
        <fullName evidence="7">Flagellar protein</fullName>
    </recommendedName>
</protein>
<keyword evidence="8" id="KW-0732">Signal</keyword>
<evidence type="ECO:0000256" key="4">
    <source>
        <dbReference type="ARBA" id="ARBA00023136"/>
    </source>
</evidence>
<dbReference type="PANTHER" id="PTHR38766:SF1">
    <property type="entry name" value="FLAGELLAR PROTEIN FLIO"/>
    <property type="match status" value="1"/>
</dbReference>
<name>A0ABV2TK27_9RHOO</name>
<evidence type="ECO:0000256" key="2">
    <source>
        <dbReference type="ARBA" id="ARBA00022692"/>
    </source>
</evidence>
<dbReference type="InterPro" id="IPR052205">
    <property type="entry name" value="FliO/MopB"/>
</dbReference>
<comment type="similarity">
    <text evidence="6 7">Belongs to the FliO/MopB family.</text>
</comment>
<feature type="chain" id="PRO_5045414645" description="Flagellar protein" evidence="8">
    <location>
        <begin position="18"/>
        <end position="136"/>
    </location>
</feature>
<evidence type="ECO:0000256" key="1">
    <source>
        <dbReference type="ARBA" id="ARBA00022475"/>
    </source>
</evidence>
<keyword evidence="9" id="KW-0282">Flagellum</keyword>
<dbReference type="PANTHER" id="PTHR38766">
    <property type="entry name" value="FLAGELLAR PROTEIN FLIO"/>
    <property type="match status" value="1"/>
</dbReference>
<keyword evidence="3 7" id="KW-1133">Transmembrane helix</keyword>
<keyword evidence="10" id="KW-1185">Reference proteome</keyword>
<evidence type="ECO:0000256" key="7">
    <source>
        <dbReference type="RuleBase" id="RU362064"/>
    </source>
</evidence>
<dbReference type="EMBL" id="JBEWZI010000008">
    <property type="protein sequence ID" value="MET7014282.1"/>
    <property type="molecule type" value="Genomic_DNA"/>
</dbReference>
<keyword evidence="2 7" id="KW-0812">Transmembrane</keyword>
<organism evidence="9 10">
    <name type="scientific">Uliginosibacterium flavum</name>
    <dbReference type="NCBI Taxonomy" id="1396831"/>
    <lineage>
        <taxon>Bacteria</taxon>
        <taxon>Pseudomonadati</taxon>
        <taxon>Pseudomonadota</taxon>
        <taxon>Betaproteobacteria</taxon>
        <taxon>Rhodocyclales</taxon>
        <taxon>Zoogloeaceae</taxon>
        <taxon>Uliginosibacterium</taxon>
    </lineage>
</organism>
<accession>A0ABV2TK27</accession>
<dbReference type="Proteomes" id="UP001549691">
    <property type="component" value="Unassembled WGS sequence"/>
</dbReference>
<evidence type="ECO:0000256" key="8">
    <source>
        <dbReference type="SAM" id="SignalP"/>
    </source>
</evidence>
<gene>
    <name evidence="9" type="primary">fliO</name>
    <name evidence="9" type="ORF">ABXR19_08770</name>
</gene>
<keyword evidence="9" id="KW-0966">Cell projection</keyword>